<dbReference type="InterPro" id="IPR049052">
    <property type="entry name" value="nSTAND1"/>
</dbReference>
<dbReference type="PROSITE" id="PS50294">
    <property type="entry name" value="WD_REPEATS_REGION"/>
    <property type="match status" value="13"/>
</dbReference>
<name>A0A1U9ZWT0_9ACTN</name>
<dbReference type="SMART" id="SM00320">
    <property type="entry name" value="WD40"/>
    <property type="match status" value="14"/>
</dbReference>
<feature type="repeat" description="WD" evidence="3">
    <location>
        <begin position="762"/>
        <end position="797"/>
    </location>
</feature>
<evidence type="ECO:0000256" key="2">
    <source>
        <dbReference type="ARBA" id="ARBA00022737"/>
    </source>
</evidence>
<gene>
    <name evidence="7" type="ORF">BKM31_13930</name>
</gene>
<dbReference type="InterPro" id="IPR036322">
    <property type="entry name" value="WD40_repeat_dom_sf"/>
</dbReference>
<dbReference type="InterPro" id="IPR001680">
    <property type="entry name" value="WD40_rpt"/>
</dbReference>
<dbReference type="SUPFAM" id="SSF50998">
    <property type="entry name" value="Quinoprotein alcohol dehydrogenase-like"/>
    <property type="match status" value="1"/>
</dbReference>
<feature type="repeat" description="WD" evidence="3">
    <location>
        <begin position="419"/>
        <end position="460"/>
    </location>
</feature>
<feature type="repeat" description="WD" evidence="3">
    <location>
        <begin position="461"/>
        <end position="502"/>
    </location>
</feature>
<feature type="transmembrane region" description="Helical" evidence="5">
    <location>
        <begin position="252"/>
        <end position="272"/>
    </location>
</feature>
<dbReference type="AlphaFoldDB" id="A0A1U9ZWT0"/>
<feature type="repeat" description="WD" evidence="3">
    <location>
        <begin position="592"/>
        <end position="633"/>
    </location>
</feature>
<keyword evidence="8" id="KW-1185">Reference proteome</keyword>
<sequence>MLDDGLADLLLDDLGADSANADVSIGAAVGGGTALPLLAHALLATWQRRQEGVLTLAGYRATGGIARALAQTAERTLDALPVHSRALARPLLLQLVHLGQDSNTGRSRTLSELLPPPDDPDRDPARAMLDAFTEARLLTLDADRVQIIHEALLRAWPRLRTWIDTDRADLLALQQLGEDADRWQQHGRARGYLYPAERLAAIADLRTRWDRDVPDSPSGVPSGRPRLNDTVRLFLRSGDQAVRHQVRLRRGILFTLSILLVTALTAAALAVITARRADTQQALAISRLAALRSERITDTHPTTSLALAATSWGFARTPEARRALLTALKAPGRASAMSHGQAVWSLGFSPDGKTLASVGAFGTVTLWDARTGKSSGAALTGFSRTVRALAFTPDGRTIATADTRVRLWDVATHQQLAAYPSHDSDVLALAYSPDGRLLADADANGRVRLWDTTAGKLTAELHGHTGDVLAVAFTSDGRTLVSAGQDRTVRLWSVSDHKEIRAQDLRRQRVGQAVSVAFSPDGRTLASAGKDGAVRLWDVATRRQRGLPMTGHAGQVASVAFSPDGRTLVSTGEDKTVRLWDVVTQAPLGSPLSGHLGKVGVAIFSPDGRTIASADADGVIRRWDVSDRTRLPLGRHAKAALWVEFDPDGRTVASAGEDGTVRLWDLRTRRPTAALLDVHAGGAATAVFSPDGRLLASSGMDGTVLLWDVATHTRLGSPLSGHVATVPGLAFSPDGRMLASAGFDGTIRLWDVATHQQRGEPLFHRSGRVVSVAFSPDGRLLASAGEDGDVYLWDVTTRIQAGELLGHNGFILSVAFTPNGRTLASGGEDSTVRLWDIATRTQIGAPLSGHVGEVLSVDFTPDGRTLASSGADMSIRLWDAATRQQIGAPFSGHTGFVSLVSFSPDGRTLASSSEDTTIRHWDSTLFTLTDHELFELACQTAGRSLTPEEWREFELPPPHTATCSLDGKDPGPA</sequence>
<feature type="repeat" description="WD" evidence="3">
    <location>
        <begin position="719"/>
        <end position="760"/>
    </location>
</feature>
<dbReference type="Gene3D" id="2.130.10.10">
    <property type="entry name" value="YVTN repeat-like/Quinoprotein amine dehydrogenase"/>
    <property type="match status" value="7"/>
</dbReference>
<dbReference type="PANTHER" id="PTHR19879">
    <property type="entry name" value="TRANSCRIPTION INITIATION FACTOR TFIID"/>
    <property type="match status" value="1"/>
</dbReference>
<dbReference type="OrthoDB" id="414967at2"/>
<dbReference type="RefSeq" id="WP_080038574.1">
    <property type="nucleotide sequence ID" value="NZ_CP017717.1"/>
</dbReference>
<reference evidence="8" key="1">
    <citation type="journal article" date="2017" name="Med. Chem. Commun.">
        <title>Nonomuraea sp. ATCC 55076 harbours the largest actinomycete chromosome to date and the kistamicin biosynthetic gene cluster.</title>
        <authorList>
            <person name="Nazari B."/>
            <person name="Forneris C.C."/>
            <person name="Gibson M.I."/>
            <person name="Moon K."/>
            <person name="Schramma K.R."/>
            <person name="Seyedsayamdost M.R."/>
        </authorList>
    </citation>
    <scope>NUCLEOTIDE SEQUENCE [LARGE SCALE GENOMIC DNA]</scope>
    <source>
        <strain evidence="8">ATCC 55076</strain>
    </source>
</reference>
<accession>A0A1U9ZWT0</accession>
<feature type="repeat" description="WD" evidence="3">
    <location>
        <begin position="890"/>
        <end position="922"/>
    </location>
</feature>
<feature type="repeat" description="WD" evidence="3">
    <location>
        <begin position="676"/>
        <end position="717"/>
    </location>
</feature>
<evidence type="ECO:0000259" key="6">
    <source>
        <dbReference type="Pfam" id="PF20703"/>
    </source>
</evidence>
<dbReference type="PROSITE" id="PS00678">
    <property type="entry name" value="WD_REPEATS_1"/>
    <property type="match status" value="7"/>
</dbReference>
<keyword evidence="5" id="KW-0812">Transmembrane</keyword>
<dbReference type="SUPFAM" id="SSF50978">
    <property type="entry name" value="WD40 repeat-like"/>
    <property type="match status" value="1"/>
</dbReference>
<feature type="repeat" description="WD" evidence="3">
    <location>
        <begin position="549"/>
        <end position="590"/>
    </location>
</feature>
<feature type="region of interest" description="Disordered" evidence="4">
    <location>
        <begin position="103"/>
        <end position="122"/>
    </location>
</feature>
<feature type="domain" description="Novel STAND NTPase 1" evidence="6">
    <location>
        <begin position="4"/>
        <end position="190"/>
    </location>
</feature>
<dbReference type="PRINTS" id="PR00320">
    <property type="entry name" value="GPROTEINBRPT"/>
</dbReference>
<feature type="repeat" description="WD" evidence="3">
    <location>
        <begin position="379"/>
        <end position="418"/>
    </location>
</feature>
<dbReference type="Pfam" id="PF20703">
    <property type="entry name" value="nSTAND1"/>
    <property type="match status" value="1"/>
</dbReference>
<protein>
    <recommendedName>
        <fullName evidence="6">Novel STAND NTPase 1 domain-containing protein</fullName>
    </recommendedName>
</protein>
<dbReference type="InterPro" id="IPR020472">
    <property type="entry name" value="WD40_PAC1"/>
</dbReference>
<evidence type="ECO:0000256" key="4">
    <source>
        <dbReference type="SAM" id="MobiDB-lite"/>
    </source>
</evidence>
<feature type="repeat" description="WD" evidence="3">
    <location>
        <begin position="336"/>
        <end position="377"/>
    </location>
</feature>
<dbReference type="InterPro" id="IPR015943">
    <property type="entry name" value="WD40/YVTN_repeat-like_dom_sf"/>
</dbReference>
<keyword evidence="1 3" id="KW-0853">WD repeat</keyword>
<dbReference type="CDD" id="cd00200">
    <property type="entry name" value="WD40"/>
    <property type="match status" value="2"/>
</dbReference>
<evidence type="ECO:0000256" key="3">
    <source>
        <dbReference type="PROSITE-ProRule" id="PRU00221"/>
    </source>
</evidence>
<dbReference type="PROSITE" id="PS50082">
    <property type="entry name" value="WD_REPEATS_2"/>
    <property type="match status" value="14"/>
</dbReference>
<keyword evidence="2" id="KW-0677">Repeat</keyword>
<keyword evidence="5" id="KW-1133">Transmembrane helix</keyword>
<dbReference type="InterPro" id="IPR011047">
    <property type="entry name" value="Quinoprotein_ADH-like_sf"/>
</dbReference>
<feature type="repeat" description="WD" evidence="3">
    <location>
        <begin position="804"/>
        <end position="845"/>
    </location>
</feature>
<organism evidence="7 8">
    <name type="scientific">[Actinomadura] parvosata subsp. kistnae</name>
    <dbReference type="NCBI Taxonomy" id="1909395"/>
    <lineage>
        <taxon>Bacteria</taxon>
        <taxon>Bacillati</taxon>
        <taxon>Actinomycetota</taxon>
        <taxon>Actinomycetes</taxon>
        <taxon>Streptosporangiales</taxon>
        <taxon>Streptosporangiaceae</taxon>
        <taxon>Nonomuraea</taxon>
    </lineage>
</organism>
<dbReference type="EMBL" id="CP017717">
    <property type="protein sequence ID" value="AQZ62416.1"/>
    <property type="molecule type" value="Genomic_DNA"/>
</dbReference>
<feature type="repeat" description="WD" evidence="3">
    <location>
        <begin position="633"/>
        <end position="674"/>
    </location>
</feature>
<feature type="repeat" description="WD" evidence="3">
    <location>
        <begin position="515"/>
        <end position="547"/>
    </location>
</feature>
<evidence type="ECO:0000256" key="1">
    <source>
        <dbReference type="ARBA" id="ARBA00022574"/>
    </source>
</evidence>
<dbReference type="PANTHER" id="PTHR19879:SF9">
    <property type="entry name" value="TRANSCRIPTION INITIATION FACTOR TFIID SUBUNIT 5"/>
    <property type="match status" value="1"/>
</dbReference>
<dbReference type="InterPro" id="IPR019775">
    <property type="entry name" value="WD40_repeat_CS"/>
</dbReference>
<evidence type="ECO:0000313" key="7">
    <source>
        <dbReference type="EMBL" id="AQZ62416.1"/>
    </source>
</evidence>
<feature type="repeat" description="WD" evidence="3">
    <location>
        <begin position="847"/>
        <end position="888"/>
    </location>
</feature>
<evidence type="ECO:0000256" key="5">
    <source>
        <dbReference type="SAM" id="Phobius"/>
    </source>
</evidence>
<evidence type="ECO:0000313" key="8">
    <source>
        <dbReference type="Proteomes" id="UP000190797"/>
    </source>
</evidence>
<proteinExistence type="predicted"/>
<dbReference type="Proteomes" id="UP000190797">
    <property type="component" value="Chromosome"/>
</dbReference>
<dbReference type="STRING" id="1909395.BKM31_13930"/>
<dbReference type="KEGG" id="noa:BKM31_13930"/>
<keyword evidence="5" id="KW-0472">Membrane</keyword>
<dbReference type="Pfam" id="PF00400">
    <property type="entry name" value="WD40"/>
    <property type="match status" value="14"/>
</dbReference>